<keyword evidence="3" id="KW-1185">Reference proteome</keyword>
<dbReference type="PANTHER" id="PTHR35535">
    <property type="entry name" value="HEAT SHOCK PROTEIN HSLJ"/>
    <property type="match status" value="1"/>
</dbReference>
<dbReference type="Proteomes" id="UP001301152">
    <property type="component" value="Unassembled WGS sequence"/>
</dbReference>
<dbReference type="PANTHER" id="PTHR35535:SF2">
    <property type="entry name" value="DUF306 DOMAIN-CONTAINING PROTEIN"/>
    <property type="match status" value="1"/>
</dbReference>
<protein>
    <submittedName>
        <fullName evidence="2">META domain-containing protein</fullName>
    </submittedName>
</protein>
<evidence type="ECO:0000313" key="2">
    <source>
        <dbReference type="EMBL" id="MCX2562914.1"/>
    </source>
</evidence>
<organism evidence="2 3">
    <name type="scientific">Acetobacter thailandicus</name>
    <dbReference type="NCBI Taxonomy" id="1502842"/>
    <lineage>
        <taxon>Bacteria</taxon>
        <taxon>Pseudomonadati</taxon>
        <taxon>Pseudomonadota</taxon>
        <taxon>Alphaproteobacteria</taxon>
        <taxon>Acetobacterales</taxon>
        <taxon>Acetobacteraceae</taxon>
        <taxon>Acetobacter</taxon>
    </lineage>
</organism>
<reference evidence="2 3" key="1">
    <citation type="submission" date="2022-11" db="EMBL/GenBank/DDBJ databases">
        <title>Genome sequencing of Acetobacter type strain.</title>
        <authorList>
            <person name="Heo J."/>
            <person name="Lee D."/>
            <person name="Han B.-H."/>
            <person name="Hong S.-B."/>
            <person name="Kwon S.-W."/>
        </authorList>
    </citation>
    <scope>NUCLEOTIDE SEQUENCE [LARGE SCALE GENOMIC DNA]</scope>
    <source>
        <strain evidence="2 3">KACC 21253</strain>
    </source>
</reference>
<dbReference type="Pfam" id="PF03724">
    <property type="entry name" value="META"/>
    <property type="match status" value="1"/>
</dbReference>
<dbReference type="EMBL" id="JAPIUZ010000001">
    <property type="protein sequence ID" value="MCX2562914.1"/>
    <property type="molecule type" value="Genomic_DNA"/>
</dbReference>
<accession>A0ABT3QC80</accession>
<dbReference type="InterPro" id="IPR005184">
    <property type="entry name" value="DUF306_Meta_HslJ"/>
</dbReference>
<evidence type="ECO:0000313" key="3">
    <source>
        <dbReference type="Proteomes" id="UP001301152"/>
    </source>
</evidence>
<dbReference type="RefSeq" id="WP_173559987.1">
    <property type="nucleotide sequence ID" value="NZ_JAPIUZ010000001.1"/>
</dbReference>
<comment type="caution">
    <text evidence="2">The sequence shown here is derived from an EMBL/GenBank/DDBJ whole genome shotgun (WGS) entry which is preliminary data.</text>
</comment>
<evidence type="ECO:0000259" key="1">
    <source>
        <dbReference type="Pfam" id="PF03724"/>
    </source>
</evidence>
<dbReference type="PROSITE" id="PS51257">
    <property type="entry name" value="PROKAR_LIPOPROTEIN"/>
    <property type="match status" value="1"/>
</dbReference>
<gene>
    <name evidence="2" type="ORF">OQ497_02860</name>
</gene>
<dbReference type="InterPro" id="IPR053147">
    <property type="entry name" value="Hsp_HslJ-like"/>
</dbReference>
<feature type="domain" description="DUF306" evidence="1">
    <location>
        <begin position="146"/>
        <end position="267"/>
    </location>
</feature>
<dbReference type="Gene3D" id="2.40.128.270">
    <property type="match status" value="1"/>
</dbReference>
<name>A0ABT3QC80_9PROT</name>
<proteinExistence type="predicted"/>
<dbReference type="InterPro" id="IPR038670">
    <property type="entry name" value="HslJ-like_sf"/>
</dbReference>
<sequence>MIRKTKTVFTTSYRHMLMGGLSLSLPLLTGGCSLFHKSSPAVPQSVQNSDDVYQAAGSSPDWHLTLSGNTLTFNRQGAPTQIKTLTEDESDAAHRTYLTKKMKVDVTPKTCTNSTTGQTYSETVTVKTPQGTYHGCGGDPARAAIINGTSWVVTALNGTPVTAGNDRPSLTDATTDMAPDVQQTPTLNINATGDVSGSDGCNRYSGGMTVRPEGRIIHQQSGMNTLMACSGAIMQRADIFNGLLRAATSWQASGSTLTLKTDDDRTIQLRQIL</sequence>